<dbReference type="AlphaFoldDB" id="A0A848L8Q4"/>
<evidence type="ECO:0000256" key="1">
    <source>
        <dbReference type="ARBA" id="ARBA00004141"/>
    </source>
</evidence>
<proteinExistence type="predicted"/>
<comment type="caution">
    <text evidence="7">The sequence shown here is derived from an EMBL/GenBank/DDBJ whole genome shotgun (WGS) entry which is preliminary data.</text>
</comment>
<evidence type="ECO:0000313" key="7">
    <source>
        <dbReference type="EMBL" id="NMO14632.1"/>
    </source>
</evidence>
<keyword evidence="2 5" id="KW-0812">Transmembrane</keyword>
<reference evidence="7 8" key="1">
    <citation type="submission" date="2020-04" db="EMBL/GenBank/DDBJ databases">
        <title>Draft genome of Pyxidicoccus fallax type strain.</title>
        <authorList>
            <person name="Whitworth D.E."/>
        </authorList>
    </citation>
    <scope>NUCLEOTIDE SEQUENCE [LARGE SCALE GENOMIC DNA]</scope>
    <source>
        <strain evidence="7 8">DSM 14698</strain>
    </source>
</reference>
<feature type="domain" description="STAS" evidence="6">
    <location>
        <begin position="449"/>
        <end position="564"/>
    </location>
</feature>
<evidence type="ECO:0000256" key="3">
    <source>
        <dbReference type="ARBA" id="ARBA00022989"/>
    </source>
</evidence>
<sequence length="630" mass="66105">MAQPQKTRPAASLLARAVPFASTVRDYRPAWLKRDLVGALTITALLIPEGMAYAELAGLPPTAAFYAAPAGLVLYGLFGSSRQLVVAVSAAVAVLSAATVGALAQAGSPRFVVLTAALALMAGLISLLAGVLRLGRVAQFFSASVLTGFVFGLALVIAIKQVPKLFGLEAGEGNFFERLWFLATHLGGTHLVTLLVGAGSLLVLLGLERVSERLPAALVVLALAIGVTALLGLDGRGVHVVGKVQAGLAAPRLPDVGWKDLLGLLPGACGIALVAFAEAIGPARMLAARHGYEVNASRELVGLGAANMGAGLFQGFSIGCSLSKSAANDAAGARTQVSSILAAVLTLLVALFLTPLFRLLPEATLGAIVVVAVSGMMDVREMRRLYRLRRADFIGAAVALVGVLALDVLPGLLLAVGVSLFLTVYRASVPRLSELGRAPGTLAFSDVRHSPRPLTVPGMLLLRPNEGIFFANATSLRDEVIERLRRAPGRVQAVLLDLEVTADLDVPGADMLVSLHDELARRGVTLEFARIMAPTRRMLDSTGVTAKVGEAHLHAQVLDAVVGHLTHSSSVTSEEHELLHDGLRRLRGLVEEADSMLDEKETADRQRLQELGQRLRRAESELEGPGGAPH</sequence>
<feature type="transmembrane region" description="Helical" evidence="5">
    <location>
        <begin position="179"/>
        <end position="207"/>
    </location>
</feature>
<dbReference type="Gene3D" id="3.30.750.24">
    <property type="entry name" value="STAS domain"/>
    <property type="match status" value="1"/>
</dbReference>
<dbReference type="Pfam" id="PF00916">
    <property type="entry name" value="Sulfate_transp"/>
    <property type="match status" value="1"/>
</dbReference>
<dbReference type="GO" id="GO:0016020">
    <property type="term" value="C:membrane"/>
    <property type="evidence" value="ECO:0007669"/>
    <property type="project" value="UniProtKB-SubCell"/>
</dbReference>
<evidence type="ECO:0000259" key="6">
    <source>
        <dbReference type="PROSITE" id="PS50801"/>
    </source>
</evidence>
<keyword evidence="4 5" id="KW-0472">Membrane</keyword>
<dbReference type="SUPFAM" id="SSF52091">
    <property type="entry name" value="SpoIIaa-like"/>
    <property type="match status" value="1"/>
</dbReference>
<feature type="transmembrane region" description="Helical" evidence="5">
    <location>
        <begin position="391"/>
        <end position="422"/>
    </location>
</feature>
<name>A0A848L8Q4_9BACT</name>
<dbReference type="InterPro" id="IPR001902">
    <property type="entry name" value="SLC26A/SulP_fam"/>
</dbReference>
<feature type="transmembrane region" description="Helical" evidence="5">
    <location>
        <begin position="363"/>
        <end position="379"/>
    </location>
</feature>
<dbReference type="GO" id="GO:0055085">
    <property type="term" value="P:transmembrane transport"/>
    <property type="evidence" value="ECO:0007669"/>
    <property type="project" value="InterPro"/>
</dbReference>
<keyword evidence="3 5" id="KW-1133">Transmembrane helix</keyword>
<feature type="transmembrane region" description="Helical" evidence="5">
    <location>
        <begin position="340"/>
        <end position="357"/>
    </location>
</feature>
<feature type="transmembrane region" description="Helical" evidence="5">
    <location>
        <begin position="111"/>
        <end position="132"/>
    </location>
</feature>
<protein>
    <submittedName>
        <fullName evidence="7">SulP family inorganic anion transporter</fullName>
    </submittedName>
</protein>
<dbReference type="NCBIfam" id="TIGR00815">
    <property type="entry name" value="sulP"/>
    <property type="match status" value="1"/>
</dbReference>
<feature type="transmembrane region" description="Helical" evidence="5">
    <location>
        <begin position="59"/>
        <end position="77"/>
    </location>
</feature>
<dbReference type="InterPro" id="IPR002645">
    <property type="entry name" value="STAS_dom"/>
</dbReference>
<comment type="subcellular location">
    <subcellularLocation>
        <location evidence="1">Membrane</location>
        <topology evidence="1">Multi-pass membrane protein</topology>
    </subcellularLocation>
</comment>
<evidence type="ECO:0000313" key="8">
    <source>
        <dbReference type="Proteomes" id="UP000518300"/>
    </source>
</evidence>
<feature type="transmembrane region" description="Helical" evidence="5">
    <location>
        <begin position="214"/>
        <end position="233"/>
    </location>
</feature>
<dbReference type="InterPro" id="IPR011547">
    <property type="entry name" value="SLC26A/SulP_dom"/>
</dbReference>
<keyword evidence="8" id="KW-1185">Reference proteome</keyword>
<evidence type="ECO:0000256" key="5">
    <source>
        <dbReference type="SAM" id="Phobius"/>
    </source>
</evidence>
<dbReference type="CDD" id="cd07042">
    <property type="entry name" value="STAS_SulP_like_sulfate_transporter"/>
    <property type="match status" value="1"/>
</dbReference>
<dbReference type="PROSITE" id="PS50801">
    <property type="entry name" value="STAS"/>
    <property type="match status" value="1"/>
</dbReference>
<dbReference type="EMBL" id="JABBJJ010000022">
    <property type="protein sequence ID" value="NMO14632.1"/>
    <property type="molecule type" value="Genomic_DNA"/>
</dbReference>
<accession>A0A848L8Q4</accession>
<dbReference type="InterPro" id="IPR036513">
    <property type="entry name" value="STAS_dom_sf"/>
</dbReference>
<dbReference type="RefSeq" id="WP_169343928.1">
    <property type="nucleotide sequence ID" value="NZ_JABBJJ010000022.1"/>
</dbReference>
<dbReference type="PANTHER" id="PTHR11814">
    <property type="entry name" value="SULFATE TRANSPORTER"/>
    <property type="match status" value="1"/>
</dbReference>
<feature type="transmembrane region" description="Helical" evidence="5">
    <location>
        <begin position="139"/>
        <end position="159"/>
    </location>
</feature>
<feature type="transmembrane region" description="Helical" evidence="5">
    <location>
        <begin position="261"/>
        <end position="280"/>
    </location>
</feature>
<evidence type="ECO:0000256" key="4">
    <source>
        <dbReference type="ARBA" id="ARBA00023136"/>
    </source>
</evidence>
<feature type="transmembrane region" description="Helical" evidence="5">
    <location>
        <begin position="36"/>
        <end position="53"/>
    </location>
</feature>
<evidence type="ECO:0000256" key="2">
    <source>
        <dbReference type="ARBA" id="ARBA00022692"/>
    </source>
</evidence>
<dbReference type="Pfam" id="PF01740">
    <property type="entry name" value="STAS"/>
    <property type="match status" value="1"/>
</dbReference>
<dbReference type="Proteomes" id="UP000518300">
    <property type="component" value="Unassembled WGS sequence"/>
</dbReference>
<feature type="transmembrane region" description="Helical" evidence="5">
    <location>
        <begin position="84"/>
        <end position="105"/>
    </location>
</feature>
<organism evidence="7 8">
    <name type="scientific">Pyxidicoccus fallax</name>
    <dbReference type="NCBI Taxonomy" id="394095"/>
    <lineage>
        <taxon>Bacteria</taxon>
        <taxon>Pseudomonadati</taxon>
        <taxon>Myxococcota</taxon>
        <taxon>Myxococcia</taxon>
        <taxon>Myxococcales</taxon>
        <taxon>Cystobacterineae</taxon>
        <taxon>Myxococcaceae</taxon>
        <taxon>Pyxidicoccus</taxon>
    </lineage>
</organism>
<gene>
    <name evidence="7" type="ORF">HG543_07135</name>
</gene>